<dbReference type="PANTHER" id="PTHR28682:SF2">
    <property type="entry name" value="PROTEIN INSYN2B"/>
    <property type="match status" value="1"/>
</dbReference>
<feature type="compositionally biased region" description="Polar residues" evidence="1">
    <location>
        <begin position="874"/>
        <end position="885"/>
    </location>
</feature>
<dbReference type="AlphaFoldDB" id="A0A3P9IU89"/>
<proteinExistence type="predicted"/>
<reference evidence="2" key="3">
    <citation type="submission" date="2025-08" db="UniProtKB">
        <authorList>
            <consortium name="Ensembl"/>
        </authorList>
    </citation>
    <scope>IDENTIFICATION</scope>
    <source>
        <strain evidence="2">HSOK</strain>
    </source>
</reference>
<protein>
    <submittedName>
        <fullName evidence="2">Uncharacterized protein</fullName>
    </submittedName>
</protein>
<reference key="1">
    <citation type="journal article" date="2007" name="Nature">
        <title>The medaka draft genome and insights into vertebrate genome evolution.</title>
        <authorList>
            <person name="Kasahara M."/>
            <person name="Naruse K."/>
            <person name="Sasaki S."/>
            <person name="Nakatani Y."/>
            <person name="Qu W."/>
            <person name="Ahsan B."/>
            <person name="Yamada T."/>
            <person name="Nagayasu Y."/>
            <person name="Doi K."/>
            <person name="Kasai Y."/>
            <person name="Jindo T."/>
            <person name="Kobayashi D."/>
            <person name="Shimada A."/>
            <person name="Toyoda A."/>
            <person name="Kuroki Y."/>
            <person name="Fujiyama A."/>
            <person name="Sasaki T."/>
            <person name="Shimizu A."/>
            <person name="Asakawa S."/>
            <person name="Shimizu N."/>
            <person name="Hashimoto S."/>
            <person name="Yang J."/>
            <person name="Lee Y."/>
            <person name="Matsushima K."/>
            <person name="Sugano S."/>
            <person name="Sakaizumi M."/>
            <person name="Narita T."/>
            <person name="Ohishi K."/>
            <person name="Haga S."/>
            <person name="Ohta F."/>
            <person name="Nomoto H."/>
            <person name="Nogata K."/>
            <person name="Morishita T."/>
            <person name="Endo T."/>
            <person name="Shin-I T."/>
            <person name="Takeda H."/>
            <person name="Morishita S."/>
            <person name="Kohara Y."/>
        </authorList>
    </citation>
    <scope>NUCLEOTIDE SEQUENCE [LARGE SCALE GENOMIC DNA]</scope>
    <source>
        <strain>Hd-rR</strain>
    </source>
</reference>
<dbReference type="PANTHER" id="PTHR28682">
    <property type="entry name" value="INHIBITORY SYNAPTIC FACTOR 2A-RELATED"/>
    <property type="match status" value="1"/>
</dbReference>
<reference evidence="2" key="4">
    <citation type="submission" date="2025-09" db="UniProtKB">
        <authorList>
            <consortium name="Ensembl"/>
        </authorList>
    </citation>
    <scope>IDENTIFICATION</scope>
    <source>
        <strain evidence="2">HSOK</strain>
    </source>
</reference>
<feature type="compositionally biased region" description="Basic and acidic residues" evidence="1">
    <location>
        <begin position="650"/>
        <end position="661"/>
    </location>
</feature>
<dbReference type="Proteomes" id="UP000265200">
    <property type="component" value="Chromosome 14"/>
</dbReference>
<dbReference type="Pfam" id="PF15265">
    <property type="entry name" value="FAM196"/>
    <property type="match status" value="1"/>
</dbReference>
<accession>A0A3P9IU89</accession>
<organism evidence="2 3">
    <name type="scientific">Oryzias latipes</name>
    <name type="common">Japanese rice fish</name>
    <name type="synonym">Japanese killifish</name>
    <dbReference type="NCBI Taxonomy" id="8090"/>
    <lineage>
        <taxon>Eukaryota</taxon>
        <taxon>Metazoa</taxon>
        <taxon>Chordata</taxon>
        <taxon>Craniata</taxon>
        <taxon>Vertebrata</taxon>
        <taxon>Euteleostomi</taxon>
        <taxon>Actinopterygii</taxon>
        <taxon>Neopterygii</taxon>
        <taxon>Teleostei</taxon>
        <taxon>Neoteleostei</taxon>
        <taxon>Acanthomorphata</taxon>
        <taxon>Ovalentaria</taxon>
        <taxon>Atherinomorphae</taxon>
        <taxon>Beloniformes</taxon>
        <taxon>Adrianichthyidae</taxon>
        <taxon>Oryziinae</taxon>
        <taxon>Oryzias</taxon>
    </lineage>
</organism>
<evidence type="ECO:0000313" key="2">
    <source>
        <dbReference type="Ensembl" id="ENSORLP00015023512.1"/>
    </source>
</evidence>
<feature type="region of interest" description="Disordered" evidence="1">
    <location>
        <begin position="874"/>
        <end position="901"/>
    </location>
</feature>
<evidence type="ECO:0000313" key="3">
    <source>
        <dbReference type="Proteomes" id="UP000265200"/>
    </source>
</evidence>
<dbReference type="Ensembl" id="ENSORLT00015010300.1">
    <property type="protein sequence ID" value="ENSORLP00015023512.1"/>
    <property type="gene ID" value="ENSORLG00015003521.1"/>
</dbReference>
<feature type="region of interest" description="Disordered" evidence="1">
    <location>
        <begin position="620"/>
        <end position="668"/>
    </location>
</feature>
<evidence type="ECO:0000256" key="1">
    <source>
        <dbReference type="SAM" id="MobiDB-lite"/>
    </source>
</evidence>
<reference evidence="2 3" key="2">
    <citation type="submission" date="2017-04" db="EMBL/GenBank/DDBJ databases">
        <title>CpG methylation of centromeres and impact of large insertions on vertebrate speciation.</title>
        <authorList>
            <person name="Ichikawa K."/>
            <person name="Yoshimura J."/>
            <person name="Morishita S."/>
        </authorList>
    </citation>
    <scope>NUCLEOTIDE SEQUENCE</scope>
    <source>
        <strain evidence="2 3">HSOK</strain>
    </source>
</reference>
<dbReference type="InterPro" id="IPR029337">
    <property type="entry name" value="INSYN2"/>
</dbReference>
<feature type="region of interest" description="Disordered" evidence="1">
    <location>
        <begin position="334"/>
        <end position="377"/>
    </location>
</feature>
<sequence>MGRRVADLTTPVSVLCFPALVGVRGWKTTGDKTLLQSWGLQCSVGVQTSPGIRKPLTRIPEILSDNISQTSNVTRETKSAKEKNSILKQIAVESKIKKEVTFRAARGKDVALCHGNSGQTYCYARAVRSNPTIAGTVTRDGPKVKSAVRYINGSVVDSEAIGGISEEHYEIESVQRENLCGKGVQHHYADHSGKSLVLSTGRPFALPPKMFNDCVGRQSETPRVAIHGVSSPTSDAYPQEKPVKCPLSSFSATAIFQDHQIEKKLNINPQFSMKTSKMTQATVNQELKLSKTLHPACPVHSKGNLANVTHASGFPTSIQPATVLQSRATTVTEATIESRQNDTSIKHSAKPPQDHENPHQLSITLTPQVPKPNDPHTSVELLKTTHCSSSQDPQNIRTFEKVFGKGQTSHTAPTLKATNEPKSQQVALKSQSTNKIGPISQFDPLEHRLLKSTRLHSTPLPNKPPSIPSDEVFFADTAQKSCDLLCLAQPPKTTAKHLDQVVFMSTNHKTLNLHNLTQAASSNSESAVHVSACSPTPSNTIFNSRSPESSALTSVITYKDSSCKNTLGGTITINLTEKAPCSASQASRLSKEPNISWLTGEAKIFSLSEASDTNKSYCTQDADIKTQDSNEAGVIPDEESDSKTPPSRLSEPHVVSEDHNIGSDASSHSKKTLIAPNVKLYSIKNKLCGNLINNLEAHEPEEHQHSKHPQVTHPQTFISLIKPSTSCLQGCLNTKQQRLEHYQGCTDKNLKGQCATSLAVTTAPQTESNRQQFALGVSAWHASTETLSSPDRQTLPNYSPPAVKAQINCEPVVSLTNTEMQTSSMGNEQSSAYKSSDSDVPIMTQAHKSLDCSVTATVIGEGGHSTVRSIVGLKTSSEVQSSSTKAPRKENPVNFPTQPDTNVAHAHPAKANQLLPPSPQRWKSATLQQKLEAVEASLEANKDRISILLNIIHDLEMCRTSSSCWRCCESGQDLKKCSTCQKTACIMYSVEYDFRQQERRFLEILSNSAAGNKASSVHPSQHPNLGLLRKAFIKNLTKTKLKSKKLCKMLLKWLPRKIQQV</sequence>
<feature type="compositionally biased region" description="Polar residues" evidence="1">
    <location>
        <begin position="334"/>
        <end position="343"/>
    </location>
</feature>
<name>A0A3P9IU89_ORYLA</name>